<reference evidence="1 2" key="1">
    <citation type="submission" date="2012-02" db="EMBL/GenBank/DDBJ databases">
        <title>Improved High-Quality Draft Sequence of Rhizobium leguminosarum bv. trifolii WSM597.</title>
        <authorList>
            <consortium name="US DOE Joint Genome Institute"/>
            <person name="Lucas S."/>
            <person name="Han J."/>
            <person name="Lapidus A."/>
            <person name="Cheng J.-F."/>
            <person name="Goodwin L."/>
            <person name="Pitluck S."/>
            <person name="Peters L."/>
            <person name="Ovchinnikova G."/>
            <person name="Held B."/>
            <person name="Detter J.C."/>
            <person name="Han C."/>
            <person name="Tapia R."/>
            <person name="Land M."/>
            <person name="Hauser L."/>
            <person name="Kyrpides N."/>
            <person name="Ivanova N."/>
            <person name="Pagani I."/>
            <person name="Brau L."/>
            <person name="Yates R."/>
            <person name="O'Hara G."/>
            <person name="Rui T."/>
            <person name="Howieson J."/>
            <person name="Reeve W."/>
            <person name="Woyke T."/>
        </authorList>
    </citation>
    <scope>NUCLEOTIDE SEQUENCE [LARGE SCALE GENOMIC DNA]</scope>
    <source>
        <strain evidence="1 2">WSM597</strain>
    </source>
</reference>
<organism evidence="1 2">
    <name type="scientific">Rhizobium leguminosarum bv. trifolii WSM597</name>
    <dbReference type="NCBI Taxonomy" id="754764"/>
    <lineage>
        <taxon>Bacteria</taxon>
        <taxon>Pseudomonadati</taxon>
        <taxon>Pseudomonadota</taxon>
        <taxon>Alphaproteobacteria</taxon>
        <taxon>Hyphomicrobiales</taxon>
        <taxon>Rhizobiaceae</taxon>
        <taxon>Rhizobium/Agrobacterium group</taxon>
        <taxon>Rhizobium</taxon>
    </lineage>
</organism>
<dbReference type="HOGENOM" id="CLU_2143822_0_0_5"/>
<proteinExistence type="predicted"/>
<protein>
    <submittedName>
        <fullName evidence="1">Uncharacterized protein</fullName>
    </submittedName>
</protein>
<dbReference type="RefSeq" id="WP_003586860.1">
    <property type="nucleotide sequence ID" value="NZ_JH719381.1"/>
</dbReference>
<evidence type="ECO:0000313" key="2">
    <source>
        <dbReference type="Proteomes" id="UP000005092"/>
    </source>
</evidence>
<accession>I9N4X0</accession>
<evidence type="ECO:0000313" key="1">
    <source>
        <dbReference type="EMBL" id="EJB02939.1"/>
    </source>
</evidence>
<sequence length="112" mass="12139">MSNPPRTPSDWLTFLAEIAKTHPLTTFTPAGADLQHAFEDFLLKAGASGANPEDLRADLLILLPRLCNAIIQSEHEGGACGACAGNFGFQLYNEIARHMNEISHRQKTGGLH</sequence>
<dbReference type="EMBL" id="JH719381">
    <property type="protein sequence ID" value="EJB02939.1"/>
    <property type="molecule type" value="Genomic_DNA"/>
</dbReference>
<name>I9N4X0_RHILT</name>
<dbReference type="Proteomes" id="UP000005092">
    <property type="component" value="Unassembled WGS sequence"/>
</dbReference>
<dbReference type="AlphaFoldDB" id="I9N4X0"/>
<gene>
    <name evidence="1" type="ORF">Rleg9DRAFT_1754</name>
</gene>